<dbReference type="AlphaFoldDB" id="A0A9X1KA91"/>
<feature type="compositionally biased region" description="Acidic residues" evidence="1">
    <location>
        <begin position="14"/>
        <end position="24"/>
    </location>
</feature>
<comment type="caution">
    <text evidence="2">The sequence shown here is derived from an EMBL/GenBank/DDBJ whole genome shotgun (WGS) entry which is preliminary data.</text>
</comment>
<organism evidence="2 3">
    <name type="scientific">Enterococcus faecium</name>
    <name type="common">Streptococcus faecium</name>
    <dbReference type="NCBI Taxonomy" id="1352"/>
    <lineage>
        <taxon>Bacteria</taxon>
        <taxon>Bacillati</taxon>
        <taxon>Bacillota</taxon>
        <taxon>Bacilli</taxon>
        <taxon>Lactobacillales</taxon>
        <taxon>Enterococcaceae</taxon>
        <taxon>Enterococcus</taxon>
    </lineage>
</organism>
<feature type="non-terminal residue" evidence="2">
    <location>
        <position position="1"/>
    </location>
</feature>
<dbReference type="Proteomes" id="UP001139644">
    <property type="component" value="Unassembled WGS sequence"/>
</dbReference>
<protein>
    <submittedName>
        <fullName evidence="2">VWA domain-containing protein</fullName>
    </submittedName>
</protein>
<reference evidence="2" key="1">
    <citation type="journal article" date="2022" name="J. Anim. Sci.">
        <title>Whole genome sequence analyses-based assessment of virulence potential and antimicrobial susceptibilities and resistance of Enterococcus faecium strains isolated from commercial swine and cattle probiotic products.</title>
        <authorList>
            <person name="Shridhar P.B."/>
            <person name="Amachawadi R.G."/>
            <person name="Tokach M."/>
            <person name="Patel I."/>
            <person name="Gangiredla J."/>
            <person name="Mammel M."/>
            <person name="Nagaraja T.G."/>
        </authorList>
    </citation>
    <scope>NUCLEOTIDE SEQUENCE</scope>
    <source>
        <strain evidence="2">EF215</strain>
    </source>
</reference>
<dbReference type="EMBL" id="JAIFOC010000329">
    <property type="protein sequence ID" value="MBX4224015.1"/>
    <property type="molecule type" value="Genomic_DNA"/>
</dbReference>
<proteinExistence type="predicted"/>
<feature type="region of interest" description="Disordered" evidence="1">
    <location>
        <begin position="1"/>
        <end position="24"/>
    </location>
</feature>
<name>A0A9X1KA91_ENTFC</name>
<evidence type="ECO:0000256" key="1">
    <source>
        <dbReference type="SAM" id="MobiDB-lite"/>
    </source>
</evidence>
<accession>A0A9X1KA91</accession>
<evidence type="ECO:0000313" key="3">
    <source>
        <dbReference type="Proteomes" id="UP001139644"/>
    </source>
</evidence>
<evidence type="ECO:0000313" key="2">
    <source>
        <dbReference type="EMBL" id="MBX4224015.1"/>
    </source>
</evidence>
<sequence>LVAANTSGVRDGGEEGSDPDSYYEGEYDKLSIVQNVNEDESDYEALYVKLEMRNEFKPVHMNINKLIEGSTMPINGAEFELYQTAGRGLEIGTPVAQGISGANEVGEAAGMLTFYSVNENGEY</sequence>
<gene>
    <name evidence="2" type="ORF">KYX88_14840</name>
</gene>